<reference evidence="2 3" key="1">
    <citation type="journal article" date="2016" name="Genome Biol. Evol.">
        <title>Gene Family Evolution Reflects Adaptation to Soil Environmental Stressors in the Genome of the Collembolan Orchesella cincta.</title>
        <authorList>
            <person name="Faddeeva-Vakhrusheva A."/>
            <person name="Derks M.F."/>
            <person name="Anvar S.Y."/>
            <person name="Agamennone V."/>
            <person name="Suring W."/>
            <person name="Smit S."/>
            <person name="van Straalen N.M."/>
            <person name="Roelofs D."/>
        </authorList>
    </citation>
    <scope>NUCLEOTIDE SEQUENCE [LARGE SCALE GENOMIC DNA]</scope>
    <source>
        <tissue evidence="2">Mixed pool</tissue>
    </source>
</reference>
<feature type="non-terminal residue" evidence="2">
    <location>
        <position position="182"/>
    </location>
</feature>
<dbReference type="Proteomes" id="UP000094527">
    <property type="component" value="Unassembled WGS sequence"/>
</dbReference>
<comment type="caution">
    <text evidence="2">The sequence shown here is derived from an EMBL/GenBank/DDBJ whole genome shotgun (WGS) entry which is preliminary data.</text>
</comment>
<evidence type="ECO:0000256" key="1">
    <source>
        <dbReference type="SAM" id="SignalP"/>
    </source>
</evidence>
<dbReference type="AlphaFoldDB" id="A0A1D2NKC5"/>
<keyword evidence="1" id="KW-0732">Signal</keyword>
<keyword evidence="3" id="KW-1185">Reference proteome</keyword>
<protein>
    <submittedName>
        <fullName evidence="2">Cysteine-rich motor neuron 1 protein</fullName>
    </submittedName>
</protein>
<dbReference type="OrthoDB" id="5976811at2759"/>
<evidence type="ECO:0000313" key="3">
    <source>
        <dbReference type="Proteomes" id="UP000094527"/>
    </source>
</evidence>
<evidence type="ECO:0000313" key="2">
    <source>
        <dbReference type="EMBL" id="ODN05701.1"/>
    </source>
</evidence>
<sequence length="182" mass="19601">MSSQSHHRQNPHHRWSNNWNVRMMGMMIVSLFSLSLLLTSIPTAAAEEAVTVAVVDDTQATTPETLLPPAHNQIPGNCSQVKCPPVESCPEDSYRLPSLVEPVRQQGGVGNTCCPHSPSSGTTQNKCQCIPDLLCAPKECPQGLVAHVSKNATGKPGGCCPKFECLTSPLSGRDEKEILFLN</sequence>
<feature type="signal peptide" evidence="1">
    <location>
        <begin position="1"/>
        <end position="46"/>
    </location>
</feature>
<gene>
    <name evidence="2" type="ORF">Ocin01_01026</name>
</gene>
<organism evidence="2 3">
    <name type="scientific">Orchesella cincta</name>
    <name type="common">Springtail</name>
    <name type="synonym">Podura cincta</name>
    <dbReference type="NCBI Taxonomy" id="48709"/>
    <lineage>
        <taxon>Eukaryota</taxon>
        <taxon>Metazoa</taxon>
        <taxon>Ecdysozoa</taxon>
        <taxon>Arthropoda</taxon>
        <taxon>Hexapoda</taxon>
        <taxon>Collembola</taxon>
        <taxon>Entomobryomorpha</taxon>
        <taxon>Entomobryoidea</taxon>
        <taxon>Orchesellidae</taxon>
        <taxon>Orchesellinae</taxon>
        <taxon>Orchesella</taxon>
    </lineage>
</organism>
<name>A0A1D2NKC5_ORCCI</name>
<proteinExistence type="predicted"/>
<accession>A0A1D2NKC5</accession>
<dbReference type="STRING" id="48709.A0A1D2NKC5"/>
<dbReference type="EMBL" id="LJIJ01000018">
    <property type="protein sequence ID" value="ODN05701.1"/>
    <property type="molecule type" value="Genomic_DNA"/>
</dbReference>
<feature type="chain" id="PRO_5008905678" evidence="1">
    <location>
        <begin position="47"/>
        <end position="182"/>
    </location>
</feature>